<evidence type="ECO:0000256" key="3">
    <source>
        <dbReference type="SAM" id="Phobius"/>
    </source>
</evidence>
<dbReference type="Proteomes" id="UP000032668">
    <property type="component" value="Unassembled WGS sequence"/>
</dbReference>
<feature type="transmembrane region" description="Helical" evidence="3">
    <location>
        <begin position="66"/>
        <end position="85"/>
    </location>
</feature>
<dbReference type="EMBL" id="BANC01000046">
    <property type="protein sequence ID" value="GAN80444.1"/>
    <property type="molecule type" value="Genomic_DNA"/>
</dbReference>
<feature type="transmembrane region" description="Helical" evidence="3">
    <location>
        <begin position="106"/>
        <end position="127"/>
    </location>
</feature>
<accession>A0A0D6PHY7</accession>
<dbReference type="STRING" id="1120923.SAMN02746095_01704"/>
<keyword evidence="3" id="KW-1133">Transmembrane helix</keyword>
<dbReference type="Pfam" id="PF01066">
    <property type="entry name" value="CDP-OH_P_transf"/>
    <property type="match status" value="1"/>
</dbReference>
<keyword evidence="1 2" id="KW-0808">Transferase</keyword>
<dbReference type="InterPro" id="IPR043130">
    <property type="entry name" value="CDP-OH_PTrfase_TM_dom"/>
</dbReference>
<dbReference type="GO" id="GO:0016780">
    <property type="term" value="F:phosphotransferase activity, for other substituted phosphate groups"/>
    <property type="evidence" value="ECO:0007669"/>
    <property type="project" value="InterPro"/>
</dbReference>
<feature type="transmembrane region" description="Helical" evidence="3">
    <location>
        <begin position="261"/>
        <end position="279"/>
    </location>
</feature>
<reference evidence="4 5" key="1">
    <citation type="submission" date="2012-11" db="EMBL/GenBank/DDBJ databases">
        <title>Whole genome sequence of Acidocella aminolytica 101 = DSM 11237.</title>
        <authorList>
            <person name="Azuma Y."/>
            <person name="Higashiura N."/>
            <person name="Hirakawa H."/>
            <person name="Matsushita K."/>
        </authorList>
    </citation>
    <scope>NUCLEOTIDE SEQUENCE [LARGE SCALE GENOMIC DNA]</scope>
    <source>
        <strain evidence="5">101 / DSM 11237</strain>
    </source>
</reference>
<dbReference type="InterPro" id="IPR048254">
    <property type="entry name" value="CDP_ALCOHOL_P_TRANSF_CS"/>
</dbReference>
<evidence type="ECO:0000313" key="4">
    <source>
        <dbReference type="EMBL" id="GAN80444.1"/>
    </source>
</evidence>
<keyword evidence="3" id="KW-0812">Transmembrane</keyword>
<keyword evidence="5" id="KW-1185">Reference proteome</keyword>
<dbReference type="GO" id="GO:0016020">
    <property type="term" value="C:membrane"/>
    <property type="evidence" value="ECO:0007669"/>
    <property type="project" value="InterPro"/>
</dbReference>
<feature type="transmembrane region" description="Helical" evidence="3">
    <location>
        <begin position="237"/>
        <end position="255"/>
    </location>
</feature>
<comment type="similarity">
    <text evidence="2">Belongs to the CDP-alcohol phosphatidyltransferase class-I family.</text>
</comment>
<protein>
    <submittedName>
        <fullName evidence="4">CDP-alcohol phosphatidyltransferase</fullName>
    </submittedName>
</protein>
<name>A0A0D6PHY7_9PROT</name>
<proteinExistence type="inferred from homology"/>
<dbReference type="AlphaFoldDB" id="A0A0D6PHY7"/>
<dbReference type="OrthoDB" id="7390033at2"/>
<sequence length="294" mass="32197">MSDTAGRVDADPVRRTYEIEDPTNLYFIHPISARLVPLFAQLAITPNMVSLIGMGCGILAGVAYHFYGIGGCAGLGFALMLAWHVMDGADGQLARLTKTYSELGKVLDGICDYVTFTAVYVGLALSMSASMGGWVWALVALSGIAHAVQSAAYEMQRQDYNFLGWGRQSAALPKLDAKPRGIAGYLHQLYARVQLWASAGAADFHQAFAAQLIASPRQEATLRAAYREYFAPVIRRWGVLCANYRTLGLFLAALVKLPLLYFLFEIIGFSAILLILLEAQKVHYNSFLKQVMRG</sequence>
<feature type="transmembrane region" description="Helical" evidence="3">
    <location>
        <begin position="35"/>
        <end position="60"/>
    </location>
</feature>
<dbReference type="PROSITE" id="PS00379">
    <property type="entry name" value="CDP_ALCOHOL_P_TRANSF"/>
    <property type="match status" value="1"/>
</dbReference>
<evidence type="ECO:0000256" key="2">
    <source>
        <dbReference type="RuleBase" id="RU003750"/>
    </source>
</evidence>
<gene>
    <name evidence="4" type="ORF">Aam_047_025</name>
</gene>
<evidence type="ECO:0000313" key="5">
    <source>
        <dbReference type="Proteomes" id="UP000032668"/>
    </source>
</evidence>
<evidence type="ECO:0000256" key="1">
    <source>
        <dbReference type="ARBA" id="ARBA00022679"/>
    </source>
</evidence>
<organism evidence="4 5">
    <name type="scientific">Acidocella aminolytica 101 = DSM 11237</name>
    <dbReference type="NCBI Taxonomy" id="1120923"/>
    <lineage>
        <taxon>Bacteria</taxon>
        <taxon>Pseudomonadati</taxon>
        <taxon>Pseudomonadota</taxon>
        <taxon>Alphaproteobacteria</taxon>
        <taxon>Acetobacterales</taxon>
        <taxon>Acidocellaceae</taxon>
        <taxon>Acidocella</taxon>
    </lineage>
</organism>
<comment type="caution">
    <text evidence="4">The sequence shown here is derived from an EMBL/GenBank/DDBJ whole genome shotgun (WGS) entry which is preliminary data.</text>
</comment>
<keyword evidence="3" id="KW-0472">Membrane</keyword>
<dbReference type="InterPro" id="IPR000462">
    <property type="entry name" value="CDP-OH_P_trans"/>
</dbReference>
<dbReference type="RefSeq" id="WP_048878857.1">
    <property type="nucleotide sequence ID" value="NZ_BANC01000046.1"/>
</dbReference>
<dbReference type="GO" id="GO:0008654">
    <property type="term" value="P:phospholipid biosynthetic process"/>
    <property type="evidence" value="ECO:0007669"/>
    <property type="project" value="InterPro"/>
</dbReference>
<dbReference type="Gene3D" id="1.20.120.1760">
    <property type="match status" value="1"/>
</dbReference>